<dbReference type="HAMAP" id="MF_01043">
    <property type="entry name" value="PlsY"/>
    <property type="match status" value="1"/>
</dbReference>
<dbReference type="SMART" id="SM01207">
    <property type="entry name" value="G3P_acyltransf"/>
    <property type="match status" value="1"/>
</dbReference>
<dbReference type="Pfam" id="PF02660">
    <property type="entry name" value="G3P_acyltransf"/>
    <property type="match status" value="1"/>
</dbReference>
<dbReference type="RefSeq" id="WP_183775391.1">
    <property type="nucleotide sequence ID" value="NZ_JACHFW010000011.1"/>
</dbReference>
<keyword evidence="4 10" id="KW-0812">Transmembrane</keyword>
<feature type="transmembrane region" description="Helical" evidence="10">
    <location>
        <begin position="143"/>
        <end position="162"/>
    </location>
</feature>
<evidence type="ECO:0000256" key="1">
    <source>
        <dbReference type="ARBA" id="ARBA00022475"/>
    </source>
</evidence>
<comment type="catalytic activity">
    <reaction evidence="10">
        <text>an acyl phosphate + sn-glycerol 3-phosphate = a 1-acyl-sn-glycero-3-phosphate + phosphate</text>
        <dbReference type="Rhea" id="RHEA:34075"/>
        <dbReference type="ChEBI" id="CHEBI:43474"/>
        <dbReference type="ChEBI" id="CHEBI:57597"/>
        <dbReference type="ChEBI" id="CHEBI:57970"/>
        <dbReference type="ChEBI" id="CHEBI:59918"/>
        <dbReference type="EC" id="2.3.1.275"/>
    </reaction>
</comment>
<name>A0A7W8HBP9_9FIRM</name>
<organism evidence="11 12">
    <name type="scientific">Catenibacillus scindens</name>
    <dbReference type="NCBI Taxonomy" id="673271"/>
    <lineage>
        <taxon>Bacteria</taxon>
        <taxon>Bacillati</taxon>
        <taxon>Bacillota</taxon>
        <taxon>Clostridia</taxon>
        <taxon>Lachnospirales</taxon>
        <taxon>Lachnospiraceae</taxon>
        <taxon>Catenibacillus</taxon>
    </lineage>
</organism>
<evidence type="ECO:0000256" key="8">
    <source>
        <dbReference type="ARBA" id="ARBA00023209"/>
    </source>
</evidence>
<keyword evidence="12" id="KW-1185">Reference proteome</keyword>
<keyword evidence="11" id="KW-0012">Acyltransferase</keyword>
<comment type="subunit">
    <text evidence="10">Probably interacts with PlsX.</text>
</comment>
<feature type="transmembrane region" description="Helical" evidence="10">
    <location>
        <begin position="55"/>
        <end position="76"/>
    </location>
</feature>
<reference evidence="11 12" key="1">
    <citation type="submission" date="2020-08" db="EMBL/GenBank/DDBJ databases">
        <title>Genomic Encyclopedia of Type Strains, Phase IV (KMG-IV): sequencing the most valuable type-strain genomes for metagenomic binning, comparative biology and taxonomic classification.</title>
        <authorList>
            <person name="Goeker M."/>
        </authorList>
    </citation>
    <scope>NUCLEOTIDE SEQUENCE [LARGE SCALE GENOMIC DNA]</scope>
    <source>
        <strain evidence="11 12">DSM 106146</strain>
    </source>
</reference>
<dbReference type="InterPro" id="IPR003811">
    <property type="entry name" value="G3P_acylTferase_PlsY"/>
</dbReference>
<keyword evidence="5 10" id="KW-1133">Transmembrane helix</keyword>
<feature type="transmembrane region" description="Helical" evidence="10">
    <location>
        <begin position="168"/>
        <end position="184"/>
    </location>
</feature>
<keyword evidence="2 10" id="KW-0444">Lipid biosynthesis</keyword>
<gene>
    <name evidence="10" type="primary">plsY</name>
    <name evidence="11" type="ORF">HNP82_002630</name>
</gene>
<comment type="subcellular location">
    <subcellularLocation>
        <location evidence="10">Cell membrane</location>
        <topology evidence="10">Multi-pass membrane protein</topology>
    </subcellularLocation>
</comment>
<keyword evidence="9 10" id="KW-1208">Phospholipid metabolism</keyword>
<evidence type="ECO:0000256" key="5">
    <source>
        <dbReference type="ARBA" id="ARBA00022989"/>
    </source>
</evidence>
<feature type="transmembrane region" description="Helical" evidence="10">
    <location>
        <begin position="112"/>
        <end position="136"/>
    </location>
</feature>
<feature type="transmembrane region" description="Helical" evidence="10">
    <location>
        <begin position="5"/>
        <end position="25"/>
    </location>
</feature>
<dbReference type="GO" id="GO:0005886">
    <property type="term" value="C:plasma membrane"/>
    <property type="evidence" value="ECO:0007669"/>
    <property type="project" value="UniProtKB-SubCell"/>
</dbReference>
<dbReference type="PANTHER" id="PTHR30309:SF0">
    <property type="entry name" value="GLYCEROL-3-PHOSPHATE ACYLTRANSFERASE-RELATED"/>
    <property type="match status" value="1"/>
</dbReference>
<keyword evidence="8 10" id="KW-0594">Phospholipid biosynthesis</keyword>
<feature type="transmembrane region" description="Helical" evidence="10">
    <location>
        <begin position="83"/>
        <end position="100"/>
    </location>
</feature>
<keyword evidence="7 10" id="KW-0472">Membrane</keyword>
<dbReference type="GO" id="GO:0008654">
    <property type="term" value="P:phospholipid biosynthetic process"/>
    <property type="evidence" value="ECO:0007669"/>
    <property type="project" value="UniProtKB-UniRule"/>
</dbReference>
<dbReference type="UniPathway" id="UPA00085"/>
<dbReference type="EC" id="2.3.1.275" evidence="10"/>
<evidence type="ECO:0000256" key="7">
    <source>
        <dbReference type="ARBA" id="ARBA00023136"/>
    </source>
</evidence>
<sequence>MVHEIIICLIIGYVFGCFQTGYFYGRLHGIDIHKYGSGNVGTTNTMRVLGKKAGYITYAGDALKAIFAILLVRYVIYPQSPDNLLLTMYTGFGVVLGHNYPFYLKFKGGKGIAVTSGVMAAFDVRFIIPGLLGFFIPFFITRYVSVGSLVLMALFPICVLIFHPGQWHLFIVSLVFCAMAFWRHRSNIKRLINGTENRFDRKKKKVKE</sequence>
<dbReference type="AlphaFoldDB" id="A0A7W8HBP9"/>
<comment type="function">
    <text evidence="10">Catalyzes the transfer of an acyl group from acyl-phosphate (acyl-PO(4)) to glycerol-3-phosphate (G3P) to form lysophosphatidic acid (LPA). This enzyme utilizes acyl-phosphate as fatty acyl donor, but not acyl-CoA or acyl-ACP.</text>
</comment>
<keyword evidence="6 10" id="KW-0443">Lipid metabolism</keyword>
<protein>
    <recommendedName>
        <fullName evidence="10">Glycerol-3-phosphate acyltransferase</fullName>
    </recommendedName>
    <alternativeName>
        <fullName evidence="10">Acyl-PO4 G3P acyltransferase</fullName>
    </alternativeName>
    <alternativeName>
        <fullName evidence="10">Acyl-phosphate--glycerol-3-phosphate acyltransferase</fullName>
    </alternativeName>
    <alternativeName>
        <fullName evidence="10">G3P acyltransferase</fullName>
        <shortName evidence="10">GPAT</shortName>
        <ecNumber evidence="10">2.3.1.275</ecNumber>
    </alternativeName>
    <alternativeName>
        <fullName evidence="10">Lysophosphatidic acid synthase</fullName>
        <shortName evidence="10">LPA synthase</shortName>
    </alternativeName>
</protein>
<evidence type="ECO:0000313" key="12">
    <source>
        <dbReference type="Proteomes" id="UP000543642"/>
    </source>
</evidence>
<accession>A0A7W8HBP9</accession>
<dbReference type="GO" id="GO:0043772">
    <property type="term" value="F:acyl-phosphate glycerol-3-phosphate acyltransferase activity"/>
    <property type="evidence" value="ECO:0007669"/>
    <property type="project" value="UniProtKB-UniRule"/>
</dbReference>
<evidence type="ECO:0000256" key="10">
    <source>
        <dbReference type="HAMAP-Rule" id="MF_01043"/>
    </source>
</evidence>
<comment type="pathway">
    <text evidence="10">Lipid metabolism; phospholipid metabolism.</text>
</comment>
<dbReference type="EMBL" id="JACHFW010000011">
    <property type="protein sequence ID" value="MBB5265484.1"/>
    <property type="molecule type" value="Genomic_DNA"/>
</dbReference>
<evidence type="ECO:0000313" key="11">
    <source>
        <dbReference type="EMBL" id="MBB5265484.1"/>
    </source>
</evidence>
<dbReference type="PANTHER" id="PTHR30309">
    <property type="entry name" value="INNER MEMBRANE PROTEIN YGIH"/>
    <property type="match status" value="1"/>
</dbReference>
<proteinExistence type="inferred from homology"/>
<comment type="similarity">
    <text evidence="10">Belongs to the PlsY family.</text>
</comment>
<keyword evidence="3 10" id="KW-0808">Transferase</keyword>
<comment type="caution">
    <text evidence="11">The sequence shown here is derived from an EMBL/GenBank/DDBJ whole genome shotgun (WGS) entry which is preliminary data.</text>
</comment>
<evidence type="ECO:0000256" key="9">
    <source>
        <dbReference type="ARBA" id="ARBA00023264"/>
    </source>
</evidence>
<dbReference type="Proteomes" id="UP000543642">
    <property type="component" value="Unassembled WGS sequence"/>
</dbReference>
<evidence type="ECO:0000256" key="4">
    <source>
        <dbReference type="ARBA" id="ARBA00022692"/>
    </source>
</evidence>
<evidence type="ECO:0000256" key="6">
    <source>
        <dbReference type="ARBA" id="ARBA00023098"/>
    </source>
</evidence>
<dbReference type="NCBIfam" id="TIGR00023">
    <property type="entry name" value="glycerol-3-phosphate 1-O-acyltransferase PlsY"/>
    <property type="match status" value="1"/>
</dbReference>
<evidence type="ECO:0000256" key="2">
    <source>
        <dbReference type="ARBA" id="ARBA00022516"/>
    </source>
</evidence>
<keyword evidence="1 10" id="KW-1003">Cell membrane</keyword>
<evidence type="ECO:0000256" key="3">
    <source>
        <dbReference type="ARBA" id="ARBA00022679"/>
    </source>
</evidence>